<dbReference type="EMBL" id="JAUIZM010000010">
    <property type="protein sequence ID" value="KAK1360769.1"/>
    <property type="molecule type" value="Genomic_DNA"/>
</dbReference>
<reference evidence="2" key="1">
    <citation type="submission" date="2023-02" db="EMBL/GenBank/DDBJ databases">
        <title>Genome of toxic invasive species Heracleum sosnowskyi carries increased number of genes despite the absence of recent whole-genome duplications.</title>
        <authorList>
            <person name="Schelkunov M."/>
            <person name="Shtratnikova V."/>
            <person name="Makarenko M."/>
            <person name="Klepikova A."/>
            <person name="Omelchenko D."/>
            <person name="Novikova G."/>
            <person name="Obukhova E."/>
            <person name="Bogdanov V."/>
            <person name="Penin A."/>
            <person name="Logacheva M."/>
        </authorList>
    </citation>
    <scope>NUCLEOTIDE SEQUENCE</scope>
    <source>
        <strain evidence="2">Hsosn_3</strain>
        <tissue evidence="2">Leaf</tissue>
    </source>
</reference>
<comment type="caution">
    <text evidence="2">The sequence shown here is derived from an EMBL/GenBank/DDBJ whole genome shotgun (WGS) entry which is preliminary data.</text>
</comment>
<reference evidence="2" key="2">
    <citation type="submission" date="2023-05" db="EMBL/GenBank/DDBJ databases">
        <authorList>
            <person name="Schelkunov M.I."/>
        </authorList>
    </citation>
    <scope>NUCLEOTIDE SEQUENCE</scope>
    <source>
        <strain evidence="2">Hsosn_3</strain>
        <tissue evidence="2">Leaf</tissue>
    </source>
</reference>
<protein>
    <recommendedName>
        <fullName evidence="1">Fe2OG dioxygenase domain-containing protein</fullName>
    </recommendedName>
</protein>
<dbReference type="SUPFAM" id="SSF51197">
    <property type="entry name" value="Clavaminate synthase-like"/>
    <property type="match status" value="1"/>
</dbReference>
<dbReference type="InterPro" id="IPR050231">
    <property type="entry name" value="Iron_ascorbate_oxido_reductase"/>
</dbReference>
<dbReference type="PANTHER" id="PTHR47990">
    <property type="entry name" value="2-OXOGLUTARATE (2OG) AND FE(II)-DEPENDENT OXYGENASE SUPERFAMILY PROTEIN-RELATED"/>
    <property type="match status" value="1"/>
</dbReference>
<evidence type="ECO:0000259" key="1">
    <source>
        <dbReference type="PROSITE" id="PS51471"/>
    </source>
</evidence>
<sequence>MSKIAQRMSEILAEGLGCRSTLFAENCSENSCYVRLNRYPPCPNFPEAYGLVPHTDSDFLTVLYQDQLGGLQLLKNGEWINVNPNEDALIISVGDLFEVLPN</sequence>
<gene>
    <name evidence="2" type="ORF">POM88_045243</name>
</gene>
<keyword evidence="3" id="KW-1185">Reference proteome</keyword>
<organism evidence="2 3">
    <name type="scientific">Heracleum sosnowskyi</name>
    <dbReference type="NCBI Taxonomy" id="360622"/>
    <lineage>
        <taxon>Eukaryota</taxon>
        <taxon>Viridiplantae</taxon>
        <taxon>Streptophyta</taxon>
        <taxon>Embryophyta</taxon>
        <taxon>Tracheophyta</taxon>
        <taxon>Spermatophyta</taxon>
        <taxon>Magnoliopsida</taxon>
        <taxon>eudicotyledons</taxon>
        <taxon>Gunneridae</taxon>
        <taxon>Pentapetalae</taxon>
        <taxon>asterids</taxon>
        <taxon>campanulids</taxon>
        <taxon>Apiales</taxon>
        <taxon>Apiaceae</taxon>
        <taxon>Apioideae</taxon>
        <taxon>apioid superclade</taxon>
        <taxon>Tordylieae</taxon>
        <taxon>Tordyliinae</taxon>
        <taxon>Heracleum</taxon>
    </lineage>
</organism>
<evidence type="ECO:0000313" key="3">
    <source>
        <dbReference type="Proteomes" id="UP001237642"/>
    </source>
</evidence>
<name>A0AAD8M5W7_9APIA</name>
<dbReference type="Gene3D" id="2.60.120.330">
    <property type="entry name" value="B-lactam Antibiotic, Isopenicillin N Synthase, Chain"/>
    <property type="match status" value="1"/>
</dbReference>
<dbReference type="InterPro" id="IPR005123">
    <property type="entry name" value="Oxoglu/Fe-dep_dioxygenase_dom"/>
</dbReference>
<feature type="domain" description="Fe2OG dioxygenase" evidence="1">
    <location>
        <begin position="30"/>
        <end position="102"/>
    </location>
</feature>
<evidence type="ECO:0000313" key="2">
    <source>
        <dbReference type="EMBL" id="KAK1360769.1"/>
    </source>
</evidence>
<accession>A0AAD8M5W7</accession>
<dbReference type="PROSITE" id="PS51471">
    <property type="entry name" value="FE2OG_OXY"/>
    <property type="match status" value="1"/>
</dbReference>
<dbReference type="AlphaFoldDB" id="A0AAD8M5W7"/>
<proteinExistence type="predicted"/>
<dbReference type="InterPro" id="IPR044861">
    <property type="entry name" value="IPNS-like_FE2OG_OXY"/>
</dbReference>
<dbReference type="InterPro" id="IPR027443">
    <property type="entry name" value="IPNS-like_sf"/>
</dbReference>
<dbReference type="Proteomes" id="UP001237642">
    <property type="component" value="Unassembled WGS sequence"/>
</dbReference>
<dbReference type="Pfam" id="PF03171">
    <property type="entry name" value="2OG-FeII_Oxy"/>
    <property type="match status" value="1"/>
</dbReference>